<dbReference type="EMBL" id="NMUL01000034">
    <property type="protein sequence ID" value="OXM63360.1"/>
    <property type="molecule type" value="Genomic_DNA"/>
</dbReference>
<dbReference type="InterPro" id="IPR036514">
    <property type="entry name" value="SGNH_hydro_sf"/>
</dbReference>
<dbReference type="InterPro" id="IPR013830">
    <property type="entry name" value="SGNH_hydro"/>
</dbReference>
<reference evidence="4" key="1">
    <citation type="submission" date="2017-07" db="EMBL/GenBank/DDBJ databases">
        <title>Comparative genome mining reveals phylogenetic distribution patterns of secondary metabolites in Amycolatopsis.</title>
        <authorList>
            <person name="Adamek M."/>
            <person name="Alanjary M."/>
            <person name="Sales-Ortells H."/>
            <person name="Goodfellow M."/>
            <person name="Bull A.T."/>
            <person name="Kalinowski J."/>
            <person name="Ziemert N."/>
        </authorList>
    </citation>
    <scope>NUCLEOTIDE SEQUENCE [LARGE SCALE GENOMIC DNA]</scope>
    <source>
        <strain evidence="4">H5</strain>
    </source>
</reference>
<gene>
    <name evidence="3" type="ORF">CF165_30995</name>
</gene>
<dbReference type="Proteomes" id="UP000215199">
    <property type="component" value="Unassembled WGS sequence"/>
</dbReference>
<evidence type="ECO:0000313" key="4">
    <source>
        <dbReference type="Proteomes" id="UP000215199"/>
    </source>
</evidence>
<dbReference type="Gene3D" id="3.40.50.1110">
    <property type="entry name" value="SGNH hydrolase"/>
    <property type="match status" value="1"/>
</dbReference>
<dbReference type="Pfam" id="PF13472">
    <property type="entry name" value="Lipase_GDSL_2"/>
    <property type="match status" value="1"/>
</dbReference>
<proteinExistence type="predicted"/>
<feature type="domain" description="SGNH hydrolase-type esterase" evidence="2">
    <location>
        <begin position="390"/>
        <end position="577"/>
    </location>
</feature>
<comment type="caution">
    <text evidence="3">The sequence shown here is derived from an EMBL/GenBank/DDBJ whole genome shotgun (WGS) entry which is preliminary data.</text>
</comment>
<name>A0A229SX71_9PSEU</name>
<feature type="chain" id="PRO_5012895454" evidence="1">
    <location>
        <begin position="32"/>
        <end position="587"/>
    </location>
</feature>
<protein>
    <submittedName>
        <fullName evidence="3">G-D-S-L family lipolytic protein</fullName>
    </submittedName>
</protein>
<evidence type="ECO:0000259" key="2">
    <source>
        <dbReference type="Pfam" id="PF13472"/>
    </source>
</evidence>
<evidence type="ECO:0000256" key="1">
    <source>
        <dbReference type="SAM" id="SignalP"/>
    </source>
</evidence>
<organism evidence="3 4">
    <name type="scientific">Amycolatopsis vastitatis</name>
    <dbReference type="NCBI Taxonomy" id="1905142"/>
    <lineage>
        <taxon>Bacteria</taxon>
        <taxon>Bacillati</taxon>
        <taxon>Actinomycetota</taxon>
        <taxon>Actinomycetes</taxon>
        <taxon>Pseudonocardiales</taxon>
        <taxon>Pseudonocardiaceae</taxon>
        <taxon>Amycolatopsis</taxon>
    </lineage>
</organism>
<dbReference type="PANTHER" id="PTHR43784:SF2">
    <property type="entry name" value="GDSL-LIKE LIPASE_ACYLHYDROLASE, PUTATIVE (AFU_ORTHOLOGUE AFUA_2G00820)-RELATED"/>
    <property type="match status" value="1"/>
</dbReference>
<dbReference type="OrthoDB" id="1828825at2"/>
<sequence length="587" mass="60103">MRVTLEDLVKRILLAALLAAGLLVPAGTADAAVTYPDLAAAFDNASTSPAASPAAADIDGFGHSLVAEDVTAAGWDRGRVVTVDGAPLRLPAAAPGTPDNVVADGQRIRGRFTGAALSFLVTSTGAATEGTGQLEYADGRVQDFRLGAPDWITGPSSRLTVAFPHWNTPDGPGALPAKLSTVSVPLDAGVPVTAVTLPKTGSGGRLHVFSLGTRPAAGPWAATWATATDDGLAAGPWTERTLRMVEHTSRGGTQVRIRLDNAYDPGPLVVGHATIAVRSVGAVPVRTPVTLTFGGRREAALPAGGQAVSDPLPFAVPAAADLLVSLYLKGTVTNAPMHSVALQEMYTTADGTGDHAGDGVAFPTAGTFGFWTILSGIDVTGPGGTGTVVAFGDSITDGWSSTPNTNSRWPDFLARRLPGRAVVNEGISGNRILQDVFSGLPDGRTAGVSALARLNRDLISQTGVRTAIVLEGINDINSGTSAEDVIAGLKQIAAELHAAHIRVLAGTLIPIKGCSCSSDAHMAARTQVNAFIRDNGGVFDGLVDFDAAVRDPADPETMRAVYDSGDHLHPGDAGYAAMAAAVPLGRL</sequence>
<dbReference type="AlphaFoldDB" id="A0A229SX71"/>
<dbReference type="InterPro" id="IPR053140">
    <property type="entry name" value="GDSL_Rv0518-like"/>
</dbReference>
<keyword evidence="4" id="KW-1185">Reference proteome</keyword>
<feature type="signal peptide" evidence="1">
    <location>
        <begin position="1"/>
        <end position="31"/>
    </location>
</feature>
<dbReference type="PANTHER" id="PTHR43784">
    <property type="entry name" value="GDSL-LIKE LIPASE/ACYLHYDROLASE, PUTATIVE (AFU_ORTHOLOGUE AFUA_2G00820)-RELATED"/>
    <property type="match status" value="1"/>
</dbReference>
<evidence type="ECO:0000313" key="3">
    <source>
        <dbReference type="EMBL" id="OXM63360.1"/>
    </source>
</evidence>
<accession>A0A229SX71</accession>
<dbReference type="SUPFAM" id="SSF52266">
    <property type="entry name" value="SGNH hydrolase"/>
    <property type="match status" value="1"/>
</dbReference>
<keyword evidence="1" id="KW-0732">Signal</keyword>